<keyword evidence="3" id="KW-1185">Reference proteome</keyword>
<evidence type="ECO:0000313" key="3">
    <source>
        <dbReference type="Proteomes" id="UP001240236"/>
    </source>
</evidence>
<dbReference type="Proteomes" id="UP001240236">
    <property type="component" value="Unassembled WGS sequence"/>
</dbReference>
<organism evidence="2 3">
    <name type="scientific">Catenuloplanes indicus</name>
    <dbReference type="NCBI Taxonomy" id="137267"/>
    <lineage>
        <taxon>Bacteria</taxon>
        <taxon>Bacillati</taxon>
        <taxon>Actinomycetota</taxon>
        <taxon>Actinomycetes</taxon>
        <taxon>Micromonosporales</taxon>
        <taxon>Micromonosporaceae</taxon>
        <taxon>Catenuloplanes</taxon>
    </lineage>
</organism>
<name>A0AAE3W2S4_9ACTN</name>
<dbReference type="InterPro" id="IPR036444">
    <property type="entry name" value="PLipase_A2_dom_sf"/>
</dbReference>
<dbReference type="AlphaFoldDB" id="A0AAE3W2S4"/>
<evidence type="ECO:0008006" key="4">
    <source>
        <dbReference type="Google" id="ProtNLM"/>
    </source>
</evidence>
<protein>
    <recommendedName>
        <fullName evidence="4">Phospholipase A2</fullName>
    </recommendedName>
</protein>
<sequence>MPLPQSADHIPTRTRAGTVLVTLLAVLAIASPAAAAVTPAQKAATLASFTQTAAQSYDAWNAARQDQGAWAEYGFDWATDHCSASPDRPLGFDFALSCHRHDFGYRNYKVAGAFPANKGRIDSAFYADLKRVCARYSSATRPACYSLAWVYFEAVSVFGSVSAVRQSDLDEAARLKAQGLKAEANAA</sequence>
<feature type="chain" id="PRO_5042234976" description="Phospholipase A2" evidence="1">
    <location>
        <begin position="36"/>
        <end position="187"/>
    </location>
</feature>
<dbReference type="GO" id="GO:0006644">
    <property type="term" value="P:phospholipid metabolic process"/>
    <property type="evidence" value="ECO:0007669"/>
    <property type="project" value="InterPro"/>
</dbReference>
<dbReference type="InterPro" id="IPR015141">
    <property type="entry name" value="PLipase_A2_prok/fun"/>
</dbReference>
<proteinExistence type="predicted"/>
<gene>
    <name evidence="2" type="ORF">J2S42_004975</name>
</gene>
<evidence type="ECO:0000313" key="2">
    <source>
        <dbReference type="EMBL" id="MDQ0368306.1"/>
    </source>
</evidence>
<feature type="signal peptide" evidence="1">
    <location>
        <begin position="1"/>
        <end position="35"/>
    </location>
</feature>
<accession>A0AAE3W2S4</accession>
<dbReference type="GO" id="GO:0004623">
    <property type="term" value="F:phospholipase A2 activity"/>
    <property type="evidence" value="ECO:0007669"/>
    <property type="project" value="InterPro"/>
</dbReference>
<dbReference type="RefSeq" id="WP_307242792.1">
    <property type="nucleotide sequence ID" value="NZ_JAUSUZ010000001.1"/>
</dbReference>
<dbReference type="Gene3D" id="1.20.90.10">
    <property type="entry name" value="Phospholipase A2 domain"/>
    <property type="match status" value="1"/>
</dbReference>
<keyword evidence="1" id="KW-0732">Signal</keyword>
<dbReference type="GO" id="GO:0050482">
    <property type="term" value="P:arachidonate secretion"/>
    <property type="evidence" value="ECO:0007669"/>
    <property type="project" value="InterPro"/>
</dbReference>
<dbReference type="SUPFAM" id="SSF48619">
    <property type="entry name" value="Phospholipase A2, PLA2"/>
    <property type="match status" value="1"/>
</dbReference>
<dbReference type="Pfam" id="PF09056">
    <property type="entry name" value="Phospholip_A2_3"/>
    <property type="match status" value="1"/>
</dbReference>
<reference evidence="2 3" key="1">
    <citation type="submission" date="2023-07" db="EMBL/GenBank/DDBJ databases">
        <title>Sequencing the genomes of 1000 actinobacteria strains.</title>
        <authorList>
            <person name="Klenk H.-P."/>
        </authorList>
    </citation>
    <scope>NUCLEOTIDE SEQUENCE [LARGE SCALE GENOMIC DNA]</scope>
    <source>
        <strain evidence="2 3">DSM 44709</strain>
    </source>
</reference>
<dbReference type="EMBL" id="JAUSUZ010000001">
    <property type="protein sequence ID" value="MDQ0368306.1"/>
    <property type="molecule type" value="Genomic_DNA"/>
</dbReference>
<evidence type="ECO:0000256" key="1">
    <source>
        <dbReference type="SAM" id="SignalP"/>
    </source>
</evidence>
<comment type="caution">
    <text evidence="2">The sequence shown here is derived from an EMBL/GenBank/DDBJ whole genome shotgun (WGS) entry which is preliminary data.</text>
</comment>